<dbReference type="Proteomes" id="UP000307440">
    <property type="component" value="Unassembled WGS sequence"/>
</dbReference>
<gene>
    <name evidence="2" type="ORF">FA15DRAFT_663198</name>
</gene>
<dbReference type="AlphaFoldDB" id="A0A5C3LBA5"/>
<evidence type="ECO:0000313" key="3">
    <source>
        <dbReference type="Proteomes" id="UP000307440"/>
    </source>
</evidence>
<feature type="compositionally biased region" description="Polar residues" evidence="1">
    <location>
        <begin position="26"/>
        <end position="55"/>
    </location>
</feature>
<reference evidence="2 3" key="1">
    <citation type="journal article" date="2019" name="Nat. Ecol. Evol.">
        <title>Megaphylogeny resolves global patterns of mushroom evolution.</title>
        <authorList>
            <person name="Varga T."/>
            <person name="Krizsan K."/>
            <person name="Foldi C."/>
            <person name="Dima B."/>
            <person name="Sanchez-Garcia M."/>
            <person name="Sanchez-Ramirez S."/>
            <person name="Szollosi G.J."/>
            <person name="Szarkandi J.G."/>
            <person name="Papp V."/>
            <person name="Albert L."/>
            <person name="Andreopoulos W."/>
            <person name="Angelini C."/>
            <person name="Antonin V."/>
            <person name="Barry K.W."/>
            <person name="Bougher N.L."/>
            <person name="Buchanan P."/>
            <person name="Buyck B."/>
            <person name="Bense V."/>
            <person name="Catcheside P."/>
            <person name="Chovatia M."/>
            <person name="Cooper J."/>
            <person name="Damon W."/>
            <person name="Desjardin D."/>
            <person name="Finy P."/>
            <person name="Geml J."/>
            <person name="Haridas S."/>
            <person name="Hughes K."/>
            <person name="Justo A."/>
            <person name="Karasinski D."/>
            <person name="Kautmanova I."/>
            <person name="Kiss B."/>
            <person name="Kocsube S."/>
            <person name="Kotiranta H."/>
            <person name="LaButti K.M."/>
            <person name="Lechner B.E."/>
            <person name="Liimatainen K."/>
            <person name="Lipzen A."/>
            <person name="Lukacs Z."/>
            <person name="Mihaltcheva S."/>
            <person name="Morgado L.N."/>
            <person name="Niskanen T."/>
            <person name="Noordeloos M.E."/>
            <person name="Ohm R.A."/>
            <person name="Ortiz-Santana B."/>
            <person name="Ovrebo C."/>
            <person name="Racz N."/>
            <person name="Riley R."/>
            <person name="Savchenko A."/>
            <person name="Shiryaev A."/>
            <person name="Soop K."/>
            <person name="Spirin V."/>
            <person name="Szebenyi C."/>
            <person name="Tomsovsky M."/>
            <person name="Tulloss R.E."/>
            <person name="Uehling J."/>
            <person name="Grigoriev I.V."/>
            <person name="Vagvolgyi C."/>
            <person name="Papp T."/>
            <person name="Martin F.M."/>
            <person name="Miettinen O."/>
            <person name="Hibbett D.S."/>
            <person name="Nagy L.G."/>
        </authorList>
    </citation>
    <scope>NUCLEOTIDE SEQUENCE [LARGE SCALE GENOMIC DNA]</scope>
    <source>
        <strain evidence="2 3">CBS 121175</strain>
    </source>
</reference>
<feature type="compositionally biased region" description="Low complexity" evidence="1">
    <location>
        <begin position="145"/>
        <end position="158"/>
    </location>
</feature>
<organism evidence="2 3">
    <name type="scientific">Coprinopsis marcescibilis</name>
    <name type="common">Agaric fungus</name>
    <name type="synonym">Psathyrella marcescibilis</name>
    <dbReference type="NCBI Taxonomy" id="230819"/>
    <lineage>
        <taxon>Eukaryota</taxon>
        <taxon>Fungi</taxon>
        <taxon>Dikarya</taxon>
        <taxon>Basidiomycota</taxon>
        <taxon>Agaricomycotina</taxon>
        <taxon>Agaricomycetes</taxon>
        <taxon>Agaricomycetidae</taxon>
        <taxon>Agaricales</taxon>
        <taxon>Agaricineae</taxon>
        <taxon>Psathyrellaceae</taxon>
        <taxon>Coprinopsis</taxon>
    </lineage>
</organism>
<protein>
    <submittedName>
        <fullName evidence="2">Uncharacterized protein</fullName>
    </submittedName>
</protein>
<dbReference type="EMBL" id="ML210147">
    <property type="protein sequence ID" value="TFK29902.1"/>
    <property type="molecule type" value="Genomic_DNA"/>
</dbReference>
<feature type="compositionally biased region" description="Low complexity" evidence="1">
    <location>
        <begin position="173"/>
        <end position="192"/>
    </location>
</feature>
<evidence type="ECO:0000256" key="1">
    <source>
        <dbReference type="SAM" id="MobiDB-lite"/>
    </source>
</evidence>
<feature type="compositionally biased region" description="Polar residues" evidence="1">
    <location>
        <begin position="81"/>
        <end position="113"/>
    </location>
</feature>
<feature type="region of interest" description="Disordered" evidence="1">
    <location>
        <begin position="273"/>
        <end position="337"/>
    </location>
</feature>
<proteinExistence type="predicted"/>
<feature type="compositionally biased region" description="Basic and acidic residues" evidence="1">
    <location>
        <begin position="325"/>
        <end position="337"/>
    </location>
</feature>
<feature type="compositionally biased region" description="Polar residues" evidence="1">
    <location>
        <begin position="282"/>
        <end position="295"/>
    </location>
</feature>
<accession>A0A5C3LBA5</accession>
<dbReference type="OrthoDB" id="2683368at2759"/>
<sequence>MQVETNYPRRLAGLPSNPRDARLVAKSSQPARSGSDYSPANSRPGTPHASGSTAAPSRPSLPANSLPKTPRAPKGGLPQAPTISRSSTPQPSRSGLGSANSASRIPSRSGDSQASLSRPSRPPARRAESAGQSLPSNPSRRRDPQSSSSRPNGYSNSNKLTEFPPDNSYSDRNLSSPEPSNNDPPGGNSSSEAGPHGEAEPLWKKVANIANNLAVNVNLSWATSVSNGDGEETPFGAESRLTKAMKAYHLSRAEAHNDLPDWLFTDKERRSEATFVVEGDSNRNQPTSRPSQSQDRPLFPTSAKDAPSRGGMRAPPGSAAARLKALREKERTAFKPS</sequence>
<keyword evidence="3" id="KW-1185">Reference proteome</keyword>
<evidence type="ECO:0000313" key="2">
    <source>
        <dbReference type="EMBL" id="TFK29902.1"/>
    </source>
</evidence>
<name>A0A5C3LBA5_COPMA</name>
<feature type="region of interest" description="Disordered" evidence="1">
    <location>
        <begin position="1"/>
        <end position="203"/>
    </location>
</feature>